<keyword evidence="3" id="KW-0238">DNA-binding</keyword>
<evidence type="ECO:0000256" key="2">
    <source>
        <dbReference type="ARBA" id="ARBA00022747"/>
    </source>
</evidence>
<evidence type="ECO:0000259" key="4">
    <source>
        <dbReference type="Pfam" id="PF01420"/>
    </source>
</evidence>
<dbReference type="Proteomes" id="UP000315525">
    <property type="component" value="Unassembled WGS sequence"/>
</dbReference>
<dbReference type="CDD" id="cd17246">
    <property type="entry name" value="RMtype1_S_SonII-TRD2-CR2_like"/>
    <property type="match status" value="1"/>
</dbReference>
<organism evidence="5 6">
    <name type="scientific">candidate division TA06 bacterium</name>
    <dbReference type="NCBI Taxonomy" id="2250710"/>
    <lineage>
        <taxon>Bacteria</taxon>
        <taxon>Bacteria division TA06</taxon>
    </lineage>
</organism>
<name>A0A523UUM9_UNCT6</name>
<dbReference type="EMBL" id="SOJN01000062">
    <property type="protein sequence ID" value="TET46256.1"/>
    <property type="molecule type" value="Genomic_DNA"/>
</dbReference>
<dbReference type="CDD" id="cd17513">
    <property type="entry name" value="RMtype1_S_AveSPN6ORF1907P_TRD2-CR2_like"/>
    <property type="match status" value="1"/>
</dbReference>
<keyword evidence="5" id="KW-0540">Nuclease</keyword>
<dbReference type="PANTHER" id="PTHR30408:SF12">
    <property type="entry name" value="TYPE I RESTRICTION ENZYME MJAVIII SPECIFICITY SUBUNIT"/>
    <property type="match status" value="1"/>
</dbReference>
<dbReference type="GO" id="GO:0003677">
    <property type="term" value="F:DNA binding"/>
    <property type="evidence" value="ECO:0007669"/>
    <property type="project" value="UniProtKB-KW"/>
</dbReference>
<keyword evidence="5" id="KW-0378">Hydrolase</keyword>
<dbReference type="SUPFAM" id="SSF116734">
    <property type="entry name" value="DNA methylase specificity domain"/>
    <property type="match status" value="2"/>
</dbReference>
<evidence type="ECO:0000313" key="6">
    <source>
        <dbReference type="Proteomes" id="UP000315525"/>
    </source>
</evidence>
<keyword evidence="2" id="KW-0680">Restriction system</keyword>
<proteinExistence type="inferred from homology"/>
<sequence>MKSVEEHRRIGAQTHEGWEIVKLGDIVERFIGGGTPSTSDQSYWDGRIAWMTSAHITARLVAAGQRYITERGLAESATNIVPKGNLLVSTRVGIGKVAVNLVDIAISQDLTGVLINKDRANTDYVYWCLTSASRKLRSLAQGSTIKGILKENLANLSLPLPRLAEQRRIAEILGTVDGAIEKVDKAIEKAQRLKRGIMRQLLTKGIGHKKSKISEIGKIPAEWEVKPLCDAVGSNETRIVAGPFGSNLKVEDYRDEGVPIVRLQNIDEGRFVVKDMKYISRQKAKELSYHSFVNGDIVLAKLGDPIGKTCIIPDSFEDGIVVADVVRIRVDEGVVDKKYIMYALNSFHVSNQLNRGTIGTTRPRVNLGQVRNLLIPLPSLPEQRRIAEILEANDGLIEVQKVKRDELVRIKKGLMNDLLTGQRRVKV</sequence>
<dbReference type="Gene3D" id="1.10.287.1120">
    <property type="entry name" value="Bipartite methylase S protein"/>
    <property type="match status" value="1"/>
</dbReference>
<evidence type="ECO:0000256" key="1">
    <source>
        <dbReference type="ARBA" id="ARBA00010923"/>
    </source>
</evidence>
<dbReference type="GO" id="GO:0004519">
    <property type="term" value="F:endonuclease activity"/>
    <property type="evidence" value="ECO:0007669"/>
    <property type="project" value="UniProtKB-KW"/>
</dbReference>
<accession>A0A523UUM9</accession>
<dbReference type="PANTHER" id="PTHR30408">
    <property type="entry name" value="TYPE-1 RESTRICTION ENZYME ECOKI SPECIFICITY PROTEIN"/>
    <property type="match status" value="1"/>
</dbReference>
<evidence type="ECO:0000256" key="3">
    <source>
        <dbReference type="ARBA" id="ARBA00023125"/>
    </source>
</evidence>
<dbReference type="InterPro" id="IPR052021">
    <property type="entry name" value="Type-I_RS_S_subunit"/>
</dbReference>
<dbReference type="InterPro" id="IPR000055">
    <property type="entry name" value="Restrct_endonuc_typeI_TRD"/>
</dbReference>
<comment type="caution">
    <text evidence="5">The sequence shown here is derived from an EMBL/GenBank/DDBJ whole genome shotgun (WGS) entry which is preliminary data.</text>
</comment>
<reference evidence="5 6" key="1">
    <citation type="submission" date="2019-03" db="EMBL/GenBank/DDBJ databases">
        <title>Metabolic potential of uncultured bacteria and archaea associated with petroleum seepage in deep-sea sediments.</title>
        <authorList>
            <person name="Dong X."/>
            <person name="Hubert C."/>
        </authorList>
    </citation>
    <scope>NUCLEOTIDE SEQUENCE [LARGE SCALE GENOMIC DNA]</scope>
    <source>
        <strain evidence="5">E44_bin18</strain>
    </source>
</reference>
<gene>
    <name evidence="5" type="ORF">E3J62_04810</name>
</gene>
<keyword evidence="5" id="KW-0255">Endonuclease</keyword>
<dbReference type="Gene3D" id="3.90.220.20">
    <property type="entry name" value="DNA methylase specificity domains"/>
    <property type="match status" value="2"/>
</dbReference>
<feature type="domain" description="Type I restriction modification DNA specificity" evidence="4">
    <location>
        <begin position="16"/>
        <end position="182"/>
    </location>
</feature>
<feature type="domain" description="Type I restriction modification DNA specificity" evidence="4">
    <location>
        <begin position="292"/>
        <end position="407"/>
    </location>
</feature>
<evidence type="ECO:0000313" key="5">
    <source>
        <dbReference type="EMBL" id="TET46256.1"/>
    </source>
</evidence>
<comment type="similarity">
    <text evidence="1">Belongs to the type-I restriction system S methylase family.</text>
</comment>
<dbReference type="Pfam" id="PF01420">
    <property type="entry name" value="Methylase_S"/>
    <property type="match status" value="2"/>
</dbReference>
<dbReference type="InterPro" id="IPR044946">
    <property type="entry name" value="Restrct_endonuc_typeI_TRD_sf"/>
</dbReference>
<dbReference type="GO" id="GO:0009307">
    <property type="term" value="P:DNA restriction-modification system"/>
    <property type="evidence" value="ECO:0007669"/>
    <property type="project" value="UniProtKB-KW"/>
</dbReference>
<dbReference type="AlphaFoldDB" id="A0A523UUM9"/>
<protein>
    <submittedName>
        <fullName evidence="5">Restriction endonuclease subunit S</fullName>
    </submittedName>
</protein>